<dbReference type="InterPro" id="IPR016024">
    <property type="entry name" value="ARM-type_fold"/>
</dbReference>
<proteinExistence type="predicted"/>
<gene>
    <name evidence="2" type="ORF">HBR001_LOCUS5969</name>
</gene>
<dbReference type="AlphaFoldDB" id="A0AAV0UEG3"/>
<dbReference type="Proteomes" id="UP001162031">
    <property type="component" value="Unassembled WGS sequence"/>
</dbReference>
<dbReference type="PANTHER" id="PTHR46562">
    <property type="entry name" value="SERINE/THREONINE-KINASE ULK4-LIKE PROTEIN-RELATED"/>
    <property type="match status" value="1"/>
</dbReference>
<feature type="region of interest" description="Disordered" evidence="1">
    <location>
        <begin position="1"/>
        <end position="25"/>
    </location>
</feature>
<reference evidence="2" key="1">
    <citation type="submission" date="2022-12" db="EMBL/GenBank/DDBJ databases">
        <authorList>
            <person name="Webb A."/>
        </authorList>
    </citation>
    <scope>NUCLEOTIDE SEQUENCE</scope>
    <source>
        <strain evidence="2">Hp1</strain>
    </source>
</reference>
<dbReference type="EMBL" id="CANTFL010001211">
    <property type="protein sequence ID" value="CAI5733840.1"/>
    <property type="molecule type" value="Genomic_DNA"/>
</dbReference>
<keyword evidence="3" id="KW-1185">Reference proteome</keyword>
<organism evidence="2 3">
    <name type="scientific">Hyaloperonospora brassicae</name>
    <name type="common">Brassica downy mildew</name>
    <name type="synonym">Peronospora brassicae</name>
    <dbReference type="NCBI Taxonomy" id="162125"/>
    <lineage>
        <taxon>Eukaryota</taxon>
        <taxon>Sar</taxon>
        <taxon>Stramenopiles</taxon>
        <taxon>Oomycota</taxon>
        <taxon>Peronosporomycetes</taxon>
        <taxon>Peronosporales</taxon>
        <taxon>Peronosporaceae</taxon>
        <taxon>Hyaloperonospora</taxon>
    </lineage>
</organism>
<dbReference type="InterPro" id="IPR044591">
    <property type="entry name" value="RUK"/>
</dbReference>
<sequence>MNGAPIAQTHDLSEDSGDFDDGTHVDVQATSGHLASRQHRRQTCKLRQIAGPAATQQGRGQQIQLSGLFDRRGVPGGWLQNISELVFTAADCRAKAVIGNEDTELDDSLYDDAKHLQLALISPEVLLSCTRETLDDQLNDVYASLNSCRGNASVKLSYMTYLISLSKYARLADAIVNSPILELTIRMLAQEVQLITPDETILSMLCLGLAVQFRSTTVVALSSRNQLRHLVQLLLTIVAGLPSRSNDKTATSRKGLQSRSRALACLGELLLYMLTKEKWELPMEGVDAVLVRIEDLDVATRCYAVRALCNMLIHTAESSLTKLMSGKVVLALIRGLLQWRTLGVNDQDDANERRVLIALRTTTTEALAQVLRHLRTPSSSACLPSRLKRSILLYFAQPAVLNAVWQGVDSPRGSIELKLASLNVINAFLDTTLDRDRKAEYAAIQSSRALLLGRIVAIPTIQNIVATSSQTTDDNEEGECRATLRAKSLIMLHLGLQQNQDFLTSFVQNDALTLVEQTLGTIAELLNASQSNLVSQSLENKLSVSELYLMQCVFNLCKLLLEIALELGADCVRLTRARGRGSESSSAENGAKILPISFQLLRRLLTQPNCRQQFLNYLTTSDSTQYTLFLRRMAKLLMSFPDEVTSVSEEPGTTTTIACSVSGTLLLLFQSATSEADDIVLVDEHELLTHLLPVVVKRAYGDMESNNEQVAANCLRLLHVLLLDFDYGDEQDEYKLYDSFIRSVLLPNLSDTLTRRDAMVERVWSLSSELLFGLLSSDSSLVSEAKDLNLVSTVVNLLCVPATFTSLPTNATQLVQILVDSADVDLDWLFESGIARSMVIGLTLTAKRKQVDESVVDLVAILLTLLQHQYEKARQPGLTPTLPGFTDLVACGPLLLQFCACGDEMRSNRQPEVAVVGNKADAHDMTCEVAGAASRCLVLLSRTFGEQLNGAMFAHDKTFASLSDEGE</sequence>
<name>A0AAV0UEG3_HYABA</name>
<accession>A0AAV0UEG3</accession>
<evidence type="ECO:0000313" key="2">
    <source>
        <dbReference type="EMBL" id="CAI5733840.1"/>
    </source>
</evidence>
<comment type="caution">
    <text evidence="2">The sequence shown here is derived from an EMBL/GenBank/DDBJ whole genome shotgun (WGS) entry which is preliminary data.</text>
</comment>
<dbReference type="PANTHER" id="PTHR46562:SF1">
    <property type="entry name" value="SERINE_THREONINE-PROTEIN KINASE ULK4"/>
    <property type="match status" value="1"/>
</dbReference>
<evidence type="ECO:0000256" key="1">
    <source>
        <dbReference type="SAM" id="MobiDB-lite"/>
    </source>
</evidence>
<dbReference type="GO" id="GO:0008017">
    <property type="term" value="F:microtubule binding"/>
    <property type="evidence" value="ECO:0007669"/>
    <property type="project" value="InterPro"/>
</dbReference>
<dbReference type="SUPFAM" id="SSF48371">
    <property type="entry name" value="ARM repeat"/>
    <property type="match status" value="1"/>
</dbReference>
<evidence type="ECO:0000313" key="3">
    <source>
        <dbReference type="Proteomes" id="UP001162031"/>
    </source>
</evidence>
<protein>
    <submittedName>
        <fullName evidence="2">Uncharacterized protein</fullName>
    </submittedName>
</protein>